<dbReference type="PANTHER" id="PTHR22912:SF217">
    <property type="entry name" value="DIHYDROLIPOYL DEHYDROGENASE"/>
    <property type="match status" value="1"/>
</dbReference>
<dbReference type="GO" id="GO:0050660">
    <property type="term" value="F:flavin adenine dinucleotide binding"/>
    <property type="evidence" value="ECO:0007669"/>
    <property type="project" value="InterPro"/>
</dbReference>
<feature type="domain" description="Lipoyl-binding" evidence="12">
    <location>
        <begin position="2"/>
        <end position="77"/>
    </location>
</feature>
<keyword evidence="14" id="KW-1185">Reference proteome</keyword>
<dbReference type="Gene3D" id="3.50.50.60">
    <property type="entry name" value="FAD/NAD(P)-binding domain"/>
    <property type="match status" value="2"/>
</dbReference>
<dbReference type="PROSITE" id="PS50968">
    <property type="entry name" value="BIOTINYL_LIPOYL"/>
    <property type="match status" value="1"/>
</dbReference>
<dbReference type="InterPro" id="IPR012999">
    <property type="entry name" value="Pyr_OxRdtase_I_AS"/>
</dbReference>
<dbReference type="RefSeq" id="WP_044943362.1">
    <property type="nucleotide sequence ID" value="NZ_KN174168.1"/>
</dbReference>
<evidence type="ECO:0000256" key="4">
    <source>
        <dbReference type="ARBA" id="ARBA00022630"/>
    </source>
</evidence>
<dbReference type="InterPro" id="IPR011053">
    <property type="entry name" value="Single_hybrid_motif"/>
</dbReference>
<dbReference type="PRINTS" id="PR00368">
    <property type="entry name" value="FADPNR"/>
</dbReference>
<dbReference type="InterPro" id="IPR036188">
    <property type="entry name" value="FAD/NAD-bd_sf"/>
</dbReference>
<sequence>MAEIIIMPKLGFNMDEGQLVKWHRRVGETVKKGEVLFEINTDKTTMPVEATADGTVLQLMLEEGAFAEVFTPIAVIGAPGEDPNAVLNGPATPQAAPAAPAEPAGYDYDVVVIGAGPGGYETAIKAAQCGKKTCIIEGAGFGGTCLNVGCIPTKALIQTADVYHKVKDAARFAVTGVEADKIAVDMAALQARKKAVVKTLVNGVKGLLRGNKVTVVEGMASFADTHTLSVDGRSITGANIIIATGSSVFMPPFLALEGENHLLTSTEALDLDQVPASVTVIGGGVIGVEFAYLLNRLGSKVTVLELMDHILPMVDIEVSRLAEKRMTKDGILFRLGAKVSRVKDDTVYYEFGGQNCQVKSDMVLMAVGRVPNTQGLNAEGIGIEFDRKAIRTDAHMRTNIPHIYAIGDVNGKVMLAHTASHEGMVAVADICGQGEEMRYDRIPSCVYLEPEIACIGLTEAQAREKYGDGLKIGRFNMAANGKSLIAGDTDGLFKVIVAADTGEILGVHLYGQHVTDMIGEISAAMAAEGTAEELIHAIHPHPTVNEALGEAFMAAWNGRAINSL</sequence>
<dbReference type="SUPFAM" id="SSF51905">
    <property type="entry name" value="FAD/NAD(P)-binding domain"/>
    <property type="match status" value="1"/>
</dbReference>
<evidence type="ECO:0000259" key="12">
    <source>
        <dbReference type="PROSITE" id="PS50968"/>
    </source>
</evidence>
<dbReference type="InterPro" id="IPR004099">
    <property type="entry name" value="Pyr_nucl-diS_OxRdtase_dimer"/>
</dbReference>
<dbReference type="PROSITE" id="PS00076">
    <property type="entry name" value="PYRIDINE_REDOX_1"/>
    <property type="match status" value="1"/>
</dbReference>
<proteinExistence type="inferred from homology"/>
<dbReference type="InterPro" id="IPR000089">
    <property type="entry name" value="Biotin_lipoyl"/>
</dbReference>
<comment type="cofactor">
    <cofactor evidence="11">
        <name>FAD</name>
        <dbReference type="ChEBI" id="CHEBI:57692"/>
    </cofactor>
    <text evidence="11">Binds 1 FAD per subunit.</text>
</comment>
<keyword evidence="7 11" id="KW-0560">Oxidoreductase</keyword>
<evidence type="ECO:0000256" key="2">
    <source>
        <dbReference type="ARBA" id="ARBA00016961"/>
    </source>
</evidence>
<dbReference type="InterPro" id="IPR003016">
    <property type="entry name" value="2-oxoA_DH_lipoyl-BS"/>
</dbReference>
<evidence type="ECO:0000256" key="8">
    <source>
        <dbReference type="ARBA" id="ARBA00023027"/>
    </source>
</evidence>
<dbReference type="PROSITE" id="PS00189">
    <property type="entry name" value="LIPOYL"/>
    <property type="match status" value="1"/>
</dbReference>
<dbReference type="Pfam" id="PF07992">
    <property type="entry name" value="Pyr_redox_2"/>
    <property type="match status" value="1"/>
</dbReference>
<evidence type="ECO:0000256" key="7">
    <source>
        <dbReference type="ARBA" id="ARBA00023002"/>
    </source>
</evidence>
<dbReference type="Pfam" id="PF02852">
    <property type="entry name" value="Pyr_redox_dim"/>
    <property type="match status" value="1"/>
</dbReference>
<dbReference type="GO" id="GO:0004148">
    <property type="term" value="F:dihydrolipoyl dehydrogenase (NADH) activity"/>
    <property type="evidence" value="ECO:0007669"/>
    <property type="project" value="UniProtKB-EC"/>
</dbReference>
<keyword evidence="5" id="KW-0450">Lipoyl</keyword>
<keyword evidence="9" id="KW-1015">Disulfide bond</keyword>
<dbReference type="InterPro" id="IPR023753">
    <property type="entry name" value="FAD/NAD-binding_dom"/>
</dbReference>
<keyword evidence="4 11" id="KW-0285">Flavoprotein</keyword>
<dbReference type="AlphaFoldDB" id="A0A096B1Z6"/>
<dbReference type="Gene3D" id="2.40.50.100">
    <property type="match status" value="1"/>
</dbReference>
<dbReference type="Pfam" id="PF00364">
    <property type="entry name" value="Biotin_lipoyl"/>
    <property type="match status" value="1"/>
</dbReference>
<comment type="miscellaneous">
    <text evidence="11">The active site is a redox-active disulfide bond.</text>
</comment>
<evidence type="ECO:0000256" key="9">
    <source>
        <dbReference type="ARBA" id="ARBA00023157"/>
    </source>
</evidence>
<dbReference type="PANTHER" id="PTHR22912">
    <property type="entry name" value="DISULFIDE OXIDOREDUCTASE"/>
    <property type="match status" value="1"/>
</dbReference>
<accession>A0A096B1Z6</accession>
<dbReference type="CDD" id="cd06849">
    <property type="entry name" value="lipoyl_domain"/>
    <property type="match status" value="1"/>
</dbReference>
<dbReference type="SUPFAM" id="SSF55424">
    <property type="entry name" value="FAD/NAD-linked reductases, dimerisation (C-terminal) domain"/>
    <property type="match status" value="1"/>
</dbReference>
<dbReference type="InterPro" id="IPR050151">
    <property type="entry name" value="Class-I_Pyr_Nuc-Dis_Oxidored"/>
</dbReference>
<dbReference type="EC" id="1.8.1.4" evidence="11"/>
<evidence type="ECO:0000256" key="10">
    <source>
        <dbReference type="ARBA" id="ARBA00023284"/>
    </source>
</evidence>
<keyword evidence="10 11" id="KW-0676">Redox-active center</keyword>
<name>A0A096B1Z6_FLAPL</name>
<dbReference type="Proteomes" id="UP000029585">
    <property type="component" value="Unassembled WGS sequence"/>
</dbReference>
<reference evidence="13 14" key="1">
    <citation type="submission" date="2011-08" db="EMBL/GenBank/DDBJ databases">
        <title>The Genome Sequence of Clostridium orbiscindens 1_3_50AFAA.</title>
        <authorList>
            <consortium name="The Broad Institute Genome Sequencing Platform"/>
            <person name="Earl A."/>
            <person name="Ward D."/>
            <person name="Feldgarden M."/>
            <person name="Gevers D."/>
            <person name="Daigneault M."/>
            <person name="Strauss J."/>
            <person name="Allen-Vercoe E."/>
            <person name="Young S.K."/>
            <person name="Zeng Q."/>
            <person name="Gargeya S."/>
            <person name="Fitzgerald M."/>
            <person name="Haas B."/>
            <person name="Abouelleil A."/>
            <person name="Alvarado L."/>
            <person name="Arachchi H.M."/>
            <person name="Berlin A."/>
            <person name="Brown A."/>
            <person name="Chapman S.B."/>
            <person name="Chen Z."/>
            <person name="Dunbar C."/>
            <person name="Freedman E."/>
            <person name="Gearin G."/>
            <person name="Gellesch M."/>
            <person name="Goldberg J."/>
            <person name="Griggs A."/>
            <person name="Gujja S."/>
            <person name="Heiman D."/>
            <person name="Howarth C."/>
            <person name="Larson L."/>
            <person name="Lui A."/>
            <person name="MacDonald P.J.P."/>
            <person name="Montmayeur A."/>
            <person name="Murphy C."/>
            <person name="Neiman D."/>
            <person name="Pearson M."/>
            <person name="Priest M."/>
            <person name="Roberts A."/>
            <person name="Saif S."/>
            <person name="Shea T."/>
            <person name="Shenoy N."/>
            <person name="Sisk P."/>
            <person name="Stolte C."/>
            <person name="Sykes S."/>
            <person name="Wortman J."/>
            <person name="Nusbaum C."/>
            <person name="Birren B."/>
        </authorList>
    </citation>
    <scope>NUCLEOTIDE SEQUENCE [LARGE SCALE GENOMIC DNA]</scope>
    <source>
        <strain evidence="13 14">1_3_50AFAA</strain>
    </source>
</reference>
<comment type="catalytic activity">
    <reaction evidence="11">
        <text>N(6)-[(R)-dihydrolipoyl]-L-lysyl-[protein] + NAD(+) = N(6)-[(R)-lipoyl]-L-lysyl-[protein] + NADH + H(+)</text>
        <dbReference type="Rhea" id="RHEA:15045"/>
        <dbReference type="Rhea" id="RHEA-COMP:10474"/>
        <dbReference type="Rhea" id="RHEA-COMP:10475"/>
        <dbReference type="ChEBI" id="CHEBI:15378"/>
        <dbReference type="ChEBI" id="CHEBI:57540"/>
        <dbReference type="ChEBI" id="CHEBI:57945"/>
        <dbReference type="ChEBI" id="CHEBI:83099"/>
        <dbReference type="ChEBI" id="CHEBI:83100"/>
        <dbReference type="EC" id="1.8.1.4"/>
    </reaction>
</comment>
<dbReference type="EMBL" id="ADLO01000117">
    <property type="protein sequence ID" value="KGF52991.1"/>
    <property type="molecule type" value="Genomic_DNA"/>
</dbReference>
<protein>
    <recommendedName>
        <fullName evidence="2 11">Dihydrolipoyl dehydrogenase</fullName>
        <ecNumber evidence="11">1.8.1.4</ecNumber>
    </recommendedName>
</protein>
<dbReference type="FunFam" id="3.30.390.30:FF:000001">
    <property type="entry name" value="Dihydrolipoyl dehydrogenase"/>
    <property type="match status" value="1"/>
</dbReference>
<dbReference type="InterPro" id="IPR016156">
    <property type="entry name" value="FAD/NAD-linked_Rdtase_dimer_sf"/>
</dbReference>
<dbReference type="NCBIfam" id="TIGR01350">
    <property type="entry name" value="lipoamide_DH"/>
    <property type="match status" value="1"/>
</dbReference>
<keyword evidence="8 11" id="KW-0520">NAD</keyword>
<dbReference type="PRINTS" id="PR00411">
    <property type="entry name" value="PNDRDTASEI"/>
</dbReference>
<dbReference type="Gene3D" id="3.30.390.30">
    <property type="match status" value="1"/>
</dbReference>
<dbReference type="GO" id="GO:0006103">
    <property type="term" value="P:2-oxoglutarate metabolic process"/>
    <property type="evidence" value="ECO:0007669"/>
    <property type="project" value="TreeGrafter"/>
</dbReference>
<comment type="similarity">
    <text evidence="1 11">Belongs to the class-I pyridine nucleotide-disulfide oxidoreductase family.</text>
</comment>
<comment type="caution">
    <text evidence="13">The sequence shown here is derived from an EMBL/GenBank/DDBJ whole genome shotgun (WGS) entry which is preliminary data.</text>
</comment>
<evidence type="ECO:0000313" key="14">
    <source>
        <dbReference type="Proteomes" id="UP000029585"/>
    </source>
</evidence>
<dbReference type="SUPFAM" id="SSF51230">
    <property type="entry name" value="Single hybrid motif"/>
    <property type="match status" value="1"/>
</dbReference>
<dbReference type="eggNOG" id="COG1249">
    <property type="taxonomic scope" value="Bacteria"/>
</dbReference>
<evidence type="ECO:0000256" key="1">
    <source>
        <dbReference type="ARBA" id="ARBA00007532"/>
    </source>
</evidence>
<evidence type="ECO:0000256" key="11">
    <source>
        <dbReference type="RuleBase" id="RU003692"/>
    </source>
</evidence>
<evidence type="ECO:0000256" key="6">
    <source>
        <dbReference type="ARBA" id="ARBA00022827"/>
    </source>
</evidence>
<evidence type="ECO:0000313" key="13">
    <source>
        <dbReference type="EMBL" id="KGF52991.1"/>
    </source>
</evidence>
<keyword evidence="6 11" id="KW-0274">FAD</keyword>
<dbReference type="InterPro" id="IPR006258">
    <property type="entry name" value="Lipoamide_DH"/>
</dbReference>
<gene>
    <name evidence="13" type="ORF">HMPREF9460_03882</name>
</gene>
<organism evidence="13 14">
    <name type="scientific">Flavonifractor plautii 1_3_50AFAA</name>
    <dbReference type="NCBI Taxonomy" id="742738"/>
    <lineage>
        <taxon>Bacteria</taxon>
        <taxon>Bacillati</taxon>
        <taxon>Bacillota</taxon>
        <taxon>Clostridia</taxon>
        <taxon>Eubacteriales</taxon>
        <taxon>Oscillospiraceae</taxon>
        <taxon>Flavonifractor</taxon>
    </lineage>
</organism>
<evidence type="ECO:0000256" key="5">
    <source>
        <dbReference type="ARBA" id="ARBA00022823"/>
    </source>
</evidence>
<keyword evidence="3" id="KW-0963">Cytoplasm</keyword>
<evidence type="ECO:0000256" key="3">
    <source>
        <dbReference type="ARBA" id="ARBA00022490"/>
    </source>
</evidence>
<dbReference type="PATRIC" id="fig|742738.3.peg.3996"/>
<dbReference type="HOGENOM" id="CLU_016755_0_2_9"/>